<protein>
    <recommendedName>
        <fullName evidence="3">Type II restriction endonuclease</fullName>
    </recommendedName>
</protein>
<comment type="caution">
    <text evidence="1">The sequence shown here is derived from an EMBL/GenBank/DDBJ whole genome shotgun (WGS) entry which is preliminary data.</text>
</comment>
<sequence>MEIIEFQKILHDFRNDPESVYHTWFLNGEDRLKAFRTIKNGLNDVIRDIENRTFGNDFKGSSLEIVVTAISEQKQMFEGAAHAFFWKPKLRIPDIYENEANQLAFGRFLKACSQATTEKQIIEEILKLDRLQIKGLGPAVANILYFLHPTLFPPFNTAIVNGFNSLFNKKIKLGSWTAYLEMREGILEANEEFRSLLSKDLGAIAGLLFEIGTGRIVIAENAEKVIEAEATCFPT</sequence>
<accession>A0A292YNZ7</accession>
<keyword evidence="2" id="KW-1185">Reference proteome</keyword>
<dbReference type="EMBL" id="BDUF01000106">
    <property type="protein sequence ID" value="GAX91668.1"/>
    <property type="molecule type" value="Genomic_DNA"/>
</dbReference>
<proteinExistence type="predicted"/>
<dbReference type="Proteomes" id="UP000217785">
    <property type="component" value="Unassembled WGS sequence"/>
</dbReference>
<dbReference type="AlphaFoldDB" id="A0A292YNZ7"/>
<name>A0A292YNZ7_9BACL</name>
<dbReference type="RefSeq" id="WP_231705867.1">
    <property type="nucleotide sequence ID" value="NZ_BDUF01000106.1"/>
</dbReference>
<gene>
    <name evidence="1" type="ORF">EFBL_3358</name>
</gene>
<evidence type="ECO:0000313" key="1">
    <source>
        <dbReference type="EMBL" id="GAX91668.1"/>
    </source>
</evidence>
<evidence type="ECO:0000313" key="2">
    <source>
        <dbReference type="Proteomes" id="UP000217785"/>
    </source>
</evidence>
<reference evidence="2" key="1">
    <citation type="submission" date="2017-07" db="EMBL/GenBank/DDBJ databases">
        <title>Draft genome sequence of Effusibacillus lacus strain skLN1.</title>
        <authorList>
            <person name="Watanabe M."/>
            <person name="Kojima H."/>
            <person name="Fukui M."/>
        </authorList>
    </citation>
    <scope>NUCLEOTIDE SEQUENCE [LARGE SCALE GENOMIC DNA]</scope>
    <source>
        <strain evidence="2">skLN1</strain>
    </source>
</reference>
<evidence type="ECO:0008006" key="3">
    <source>
        <dbReference type="Google" id="ProtNLM"/>
    </source>
</evidence>
<organism evidence="1 2">
    <name type="scientific">Effusibacillus lacus</name>
    <dbReference type="NCBI Taxonomy" id="1348429"/>
    <lineage>
        <taxon>Bacteria</taxon>
        <taxon>Bacillati</taxon>
        <taxon>Bacillota</taxon>
        <taxon>Bacilli</taxon>
        <taxon>Bacillales</taxon>
        <taxon>Alicyclobacillaceae</taxon>
        <taxon>Effusibacillus</taxon>
    </lineage>
</organism>